<feature type="region of interest" description="Disordered" evidence="8">
    <location>
        <begin position="1"/>
        <end position="67"/>
    </location>
</feature>
<evidence type="ECO:0000256" key="8">
    <source>
        <dbReference type="SAM" id="MobiDB-lite"/>
    </source>
</evidence>
<dbReference type="PANTHER" id="PTHR30472">
    <property type="entry name" value="FERRIC ENTEROBACTIN TRANSPORT SYSTEM PERMEASE PROTEIN"/>
    <property type="match status" value="1"/>
</dbReference>
<dbReference type="InterPro" id="IPR000522">
    <property type="entry name" value="ABC_transptr_permease_BtuC"/>
</dbReference>
<accession>A0A5D4FZN4</accession>
<dbReference type="Pfam" id="PF01032">
    <property type="entry name" value="FecCD"/>
    <property type="match status" value="1"/>
</dbReference>
<keyword evidence="6 9" id="KW-1133">Transmembrane helix</keyword>
<name>A0A5D4FZN4_9CORY</name>
<dbReference type="InterPro" id="IPR037294">
    <property type="entry name" value="ABC_BtuC-like"/>
</dbReference>
<keyword evidence="7 9" id="KW-0472">Membrane</keyword>
<evidence type="ECO:0000256" key="5">
    <source>
        <dbReference type="ARBA" id="ARBA00022692"/>
    </source>
</evidence>
<feature type="transmembrane region" description="Helical" evidence="9">
    <location>
        <begin position="282"/>
        <end position="303"/>
    </location>
</feature>
<evidence type="ECO:0000256" key="1">
    <source>
        <dbReference type="ARBA" id="ARBA00004651"/>
    </source>
</evidence>
<keyword evidence="5 9" id="KW-0812">Transmembrane</keyword>
<evidence type="ECO:0000313" key="10">
    <source>
        <dbReference type="EMBL" id="TYR20739.1"/>
    </source>
</evidence>
<reference evidence="10 11" key="1">
    <citation type="submission" date="2019-08" db="EMBL/GenBank/DDBJ databases">
        <title>Draft genome of C. urealyticum strain VH4248.</title>
        <authorList>
            <person name="Navas J."/>
        </authorList>
    </citation>
    <scope>NUCLEOTIDE SEQUENCE [LARGE SCALE GENOMIC DNA]</scope>
    <source>
        <strain evidence="10 11">VH4248</strain>
    </source>
</reference>
<feature type="transmembrane region" description="Helical" evidence="9">
    <location>
        <begin position="387"/>
        <end position="406"/>
    </location>
</feature>
<feature type="transmembrane region" description="Helical" evidence="9">
    <location>
        <begin position="92"/>
        <end position="113"/>
    </location>
</feature>
<feature type="transmembrane region" description="Helical" evidence="9">
    <location>
        <begin position="323"/>
        <end position="349"/>
    </location>
</feature>
<protein>
    <submittedName>
        <fullName evidence="10">Iron chelate uptake ABC transporter family permease subunit</fullName>
    </submittedName>
</protein>
<feature type="transmembrane region" description="Helical" evidence="9">
    <location>
        <begin position="177"/>
        <end position="197"/>
    </location>
</feature>
<evidence type="ECO:0000256" key="6">
    <source>
        <dbReference type="ARBA" id="ARBA00022989"/>
    </source>
</evidence>
<keyword evidence="3" id="KW-0813">Transport</keyword>
<feature type="compositionally biased region" description="Basic and acidic residues" evidence="8">
    <location>
        <begin position="1"/>
        <end position="11"/>
    </location>
</feature>
<comment type="similarity">
    <text evidence="2">Belongs to the binding-protein-dependent transport system permease family. FecCD subfamily.</text>
</comment>
<feature type="compositionally biased region" description="Basic residues" evidence="8">
    <location>
        <begin position="30"/>
        <end position="48"/>
    </location>
</feature>
<sequence>MDLRLHDRRLTDSAAAVRHPRPSHPPQWRTARRPCHRRHRCPGAHRPRTTTGGERPVSTYSRRSPGRDTFDHGYRAIVIRVPRVSGVVSVRVLAVCATLALLTLILAIISLTLGTYPVPLGDVVAALTGTASKQTNMLVLGWRLPRALFAIACGIALAIAGAIFQTLTRNPLGSPDIIGFSSGSYTGAILVMLLLGSTRYLDIATGAIVGGIITAAIVYLLATVGGSVQSFRLIIMGIGVAALLSSLNSALMLSTSVDTAMLAAVWAAGSFNALGHDQLWPMSALLLILLAAVTMLAPGLRQLELGDATAQSLGVRANRTRALAVVVGVALTALVTAAAGPISFIALAAPQIARRLVRGSGLLLVPSALVGAFSLLTSDVLAQRIGVPVGVVTVSLGGAYLAWLLISEFRRRT</sequence>
<dbReference type="CDD" id="cd06550">
    <property type="entry name" value="TM_ABC_iron-siderophores_like"/>
    <property type="match status" value="1"/>
</dbReference>
<evidence type="ECO:0000256" key="3">
    <source>
        <dbReference type="ARBA" id="ARBA00022448"/>
    </source>
</evidence>
<organism evidence="10 11">
    <name type="scientific">Corynebacterium urealyticum</name>
    <dbReference type="NCBI Taxonomy" id="43771"/>
    <lineage>
        <taxon>Bacteria</taxon>
        <taxon>Bacillati</taxon>
        <taxon>Actinomycetota</taxon>
        <taxon>Actinomycetes</taxon>
        <taxon>Mycobacteriales</taxon>
        <taxon>Corynebacteriaceae</taxon>
        <taxon>Corynebacterium</taxon>
    </lineage>
</organism>
<dbReference type="SUPFAM" id="SSF81345">
    <property type="entry name" value="ABC transporter involved in vitamin B12 uptake, BtuC"/>
    <property type="match status" value="1"/>
</dbReference>
<dbReference type="PANTHER" id="PTHR30472:SF24">
    <property type="entry name" value="FERRIC ENTEROBACTIN TRANSPORT SYSTEM PERMEASE PROTEIN FEPG"/>
    <property type="match status" value="1"/>
</dbReference>
<dbReference type="EMBL" id="VSZI01000001">
    <property type="protein sequence ID" value="TYR20739.1"/>
    <property type="molecule type" value="Genomic_DNA"/>
</dbReference>
<feature type="transmembrane region" description="Helical" evidence="9">
    <location>
        <begin position="361"/>
        <end position="381"/>
    </location>
</feature>
<dbReference type="GO" id="GO:0022857">
    <property type="term" value="F:transmembrane transporter activity"/>
    <property type="evidence" value="ECO:0007669"/>
    <property type="project" value="InterPro"/>
</dbReference>
<evidence type="ECO:0000256" key="2">
    <source>
        <dbReference type="ARBA" id="ARBA00007935"/>
    </source>
</evidence>
<gene>
    <name evidence="10" type="ORF">FYJ87_07395</name>
</gene>
<comment type="caution">
    <text evidence="10">The sequence shown here is derived from an EMBL/GenBank/DDBJ whole genome shotgun (WGS) entry which is preliminary data.</text>
</comment>
<proteinExistence type="inferred from homology"/>
<evidence type="ECO:0000256" key="4">
    <source>
        <dbReference type="ARBA" id="ARBA00022475"/>
    </source>
</evidence>
<dbReference type="GO" id="GO:0005886">
    <property type="term" value="C:plasma membrane"/>
    <property type="evidence" value="ECO:0007669"/>
    <property type="project" value="UniProtKB-SubCell"/>
</dbReference>
<dbReference type="GO" id="GO:0033214">
    <property type="term" value="P:siderophore-iron import into cell"/>
    <property type="evidence" value="ECO:0007669"/>
    <property type="project" value="TreeGrafter"/>
</dbReference>
<feature type="transmembrane region" description="Helical" evidence="9">
    <location>
        <begin position="147"/>
        <end position="165"/>
    </location>
</feature>
<evidence type="ECO:0000313" key="11">
    <source>
        <dbReference type="Proteomes" id="UP000324726"/>
    </source>
</evidence>
<dbReference type="Gene3D" id="1.10.3470.10">
    <property type="entry name" value="ABC transporter involved in vitamin B12 uptake, BtuC"/>
    <property type="match status" value="1"/>
</dbReference>
<dbReference type="AlphaFoldDB" id="A0A5D4FZN4"/>
<feature type="transmembrane region" description="Helical" evidence="9">
    <location>
        <begin position="203"/>
        <end position="221"/>
    </location>
</feature>
<dbReference type="Proteomes" id="UP000324726">
    <property type="component" value="Unassembled WGS sequence"/>
</dbReference>
<feature type="transmembrane region" description="Helical" evidence="9">
    <location>
        <begin position="233"/>
        <end position="253"/>
    </location>
</feature>
<evidence type="ECO:0000256" key="9">
    <source>
        <dbReference type="SAM" id="Phobius"/>
    </source>
</evidence>
<keyword evidence="4" id="KW-1003">Cell membrane</keyword>
<evidence type="ECO:0000256" key="7">
    <source>
        <dbReference type="ARBA" id="ARBA00023136"/>
    </source>
</evidence>
<comment type="subcellular location">
    <subcellularLocation>
        <location evidence="1">Cell membrane</location>
        <topology evidence="1">Multi-pass membrane protein</topology>
    </subcellularLocation>
</comment>